<evidence type="ECO:0000256" key="3">
    <source>
        <dbReference type="ARBA" id="ARBA00022741"/>
    </source>
</evidence>
<keyword evidence="3 15" id="KW-0547">Nucleotide-binding</keyword>
<evidence type="ECO:0000256" key="12">
    <source>
        <dbReference type="ARBA" id="ARBA00034617"/>
    </source>
</evidence>
<evidence type="ECO:0000256" key="7">
    <source>
        <dbReference type="ARBA" id="ARBA00022840"/>
    </source>
</evidence>
<dbReference type="NCBIfam" id="NF008168">
    <property type="entry name" value="PRK10917.2-2"/>
    <property type="match status" value="1"/>
</dbReference>
<dbReference type="CDD" id="cd17992">
    <property type="entry name" value="DEXHc_RecG"/>
    <property type="match status" value="1"/>
</dbReference>
<dbReference type="EC" id="5.6.2.4" evidence="13 15"/>
<keyword evidence="4 15" id="KW-0227">DNA damage</keyword>
<dbReference type="SMART" id="SM00490">
    <property type="entry name" value="HELICc"/>
    <property type="match status" value="1"/>
</dbReference>
<dbReference type="CDD" id="cd04488">
    <property type="entry name" value="RecG_wedge_OBF"/>
    <property type="match status" value="1"/>
</dbReference>
<evidence type="ECO:0000256" key="13">
    <source>
        <dbReference type="ARBA" id="ARBA00034808"/>
    </source>
</evidence>
<proteinExistence type="inferred from homology"/>
<evidence type="ECO:0000256" key="11">
    <source>
        <dbReference type="ARBA" id="ARBA00023235"/>
    </source>
</evidence>
<dbReference type="InterPro" id="IPR047112">
    <property type="entry name" value="RecG/Mfd"/>
</dbReference>
<evidence type="ECO:0000256" key="8">
    <source>
        <dbReference type="ARBA" id="ARBA00023125"/>
    </source>
</evidence>
<reference evidence="19" key="1">
    <citation type="journal article" date="2019" name="Int. J. Syst. Evol. Microbiol.">
        <title>The Global Catalogue of Microorganisms (GCM) 10K type strain sequencing project: providing services to taxonomists for standard genome sequencing and annotation.</title>
        <authorList>
            <consortium name="The Broad Institute Genomics Platform"/>
            <consortium name="The Broad Institute Genome Sequencing Center for Infectious Disease"/>
            <person name="Wu L."/>
            <person name="Ma J."/>
        </authorList>
    </citation>
    <scope>NUCLEOTIDE SEQUENCE [LARGE SCALE GENOMIC DNA]</scope>
    <source>
        <strain evidence="19">CCUG 49571</strain>
    </source>
</reference>
<dbReference type="Gene3D" id="3.40.50.300">
    <property type="entry name" value="P-loop containing nucleotide triphosphate hydrolases"/>
    <property type="match status" value="2"/>
</dbReference>
<dbReference type="InterPro" id="IPR045562">
    <property type="entry name" value="RecG_dom3_C"/>
</dbReference>
<gene>
    <name evidence="18" type="primary">recG</name>
    <name evidence="18" type="ORF">ACFO3S_11460</name>
</gene>
<dbReference type="InterPro" id="IPR014001">
    <property type="entry name" value="Helicase_ATP-bd"/>
</dbReference>
<dbReference type="PANTHER" id="PTHR47964:SF1">
    <property type="entry name" value="ATP-DEPENDENT DNA HELICASE HOMOLOG RECG, CHLOROPLASTIC"/>
    <property type="match status" value="1"/>
</dbReference>
<evidence type="ECO:0000256" key="6">
    <source>
        <dbReference type="ARBA" id="ARBA00022806"/>
    </source>
</evidence>
<feature type="domain" description="Helicase C-terminal" evidence="17">
    <location>
        <begin position="453"/>
        <end position="617"/>
    </location>
</feature>
<dbReference type="Proteomes" id="UP001596028">
    <property type="component" value="Unassembled WGS sequence"/>
</dbReference>
<dbReference type="GO" id="GO:0016787">
    <property type="term" value="F:hydrolase activity"/>
    <property type="evidence" value="ECO:0007669"/>
    <property type="project" value="UniProtKB-KW"/>
</dbReference>
<dbReference type="Pfam" id="PF00270">
    <property type="entry name" value="DEAD"/>
    <property type="match status" value="1"/>
</dbReference>
<comment type="catalytic activity">
    <reaction evidence="14 15">
        <text>ATP + H2O = ADP + phosphate + H(+)</text>
        <dbReference type="Rhea" id="RHEA:13065"/>
        <dbReference type="ChEBI" id="CHEBI:15377"/>
        <dbReference type="ChEBI" id="CHEBI:15378"/>
        <dbReference type="ChEBI" id="CHEBI:30616"/>
        <dbReference type="ChEBI" id="CHEBI:43474"/>
        <dbReference type="ChEBI" id="CHEBI:456216"/>
        <dbReference type="EC" id="5.6.2.4"/>
    </reaction>
</comment>
<dbReference type="Pfam" id="PF17191">
    <property type="entry name" value="RecG_wedge"/>
    <property type="match status" value="1"/>
</dbReference>
<evidence type="ECO:0000259" key="16">
    <source>
        <dbReference type="PROSITE" id="PS51192"/>
    </source>
</evidence>
<keyword evidence="10 15" id="KW-0234">DNA repair</keyword>
<protein>
    <recommendedName>
        <fullName evidence="2 15">ATP-dependent DNA helicase RecG</fullName>
        <ecNumber evidence="13 15">5.6.2.4</ecNumber>
    </recommendedName>
</protein>
<dbReference type="Pfam" id="PF19833">
    <property type="entry name" value="RecG_dom3_C"/>
    <property type="match status" value="1"/>
</dbReference>
<dbReference type="Pfam" id="PF00271">
    <property type="entry name" value="Helicase_C"/>
    <property type="match status" value="1"/>
</dbReference>
<dbReference type="InterPro" id="IPR012340">
    <property type="entry name" value="NA-bd_OB-fold"/>
</dbReference>
<evidence type="ECO:0000256" key="10">
    <source>
        <dbReference type="ARBA" id="ARBA00023204"/>
    </source>
</evidence>
<keyword evidence="11" id="KW-0413">Isomerase</keyword>
<evidence type="ECO:0000313" key="18">
    <source>
        <dbReference type="EMBL" id="MFC4598856.1"/>
    </source>
</evidence>
<evidence type="ECO:0000256" key="15">
    <source>
        <dbReference type="RuleBase" id="RU363016"/>
    </source>
</evidence>
<evidence type="ECO:0000256" key="9">
    <source>
        <dbReference type="ARBA" id="ARBA00023172"/>
    </source>
</evidence>
<organism evidence="18 19">
    <name type="scientific">Cohnella hongkongensis</name>
    <dbReference type="NCBI Taxonomy" id="178337"/>
    <lineage>
        <taxon>Bacteria</taxon>
        <taxon>Bacillati</taxon>
        <taxon>Bacillota</taxon>
        <taxon>Bacilli</taxon>
        <taxon>Bacillales</taxon>
        <taxon>Paenibacillaceae</taxon>
        <taxon>Cohnella</taxon>
    </lineage>
</organism>
<comment type="function">
    <text evidence="15">Plays a critical role in recombination and DNA repair. Helps process Holliday junction intermediates to mature products by catalyzing branch migration. Has replication fork regression activity, unwinds stalled or blocked replication forks to make a HJ that can be resolved. Has a DNA unwinding activity characteristic of a DNA helicase with 3'-5' polarity.</text>
</comment>
<accession>A0ABV9FA68</accession>
<evidence type="ECO:0000256" key="4">
    <source>
        <dbReference type="ARBA" id="ARBA00022763"/>
    </source>
</evidence>
<evidence type="ECO:0000313" key="19">
    <source>
        <dbReference type="Proteomes" id="UP001596028"/>
    </source>
</evidence>
<keyword evidence="9 15" id="KW-0233">DNA recombination</keyword>
<evidence type="ECO:0000259" key="17">
    <source>
        <dbReference type="PROSITE" id="PS51194"/>
    </source>
</evidence>
<dbReference type="RefSeq" id="WP_378095563.1">
    <property type="nucleotide sequence ID" value="NZ_JBHSEP010000007.1"/>
</dbReference>
<keyword evidence="8" id="KW-0238">DNA-binding</keyword>
<name>A0ABV9FA68_9BACL</name>
<dbReference type="InterPro" id="IPR033454">
    <property type="entry name" value="RecG_wedge"/>
</dbReference>
<keyword evidence="5 15" id="KW-0378">Hydrolase</keyword>
<sequence>MSNHLFQIPLTKLQGVGPRKAGELHALGISTVGELIEYYPFRYEDYRIRELSEVKDGERITVQGTIASLPSLQRYGGKSRLLCRVTVEATLVTAVWFNRAFLKEQLTIGREITLTGKWDQRRRQLTVADSEFPDRGEAKTGTLQPVYSVGGDITQSAMRHLIGKAMAQFGEHIPEILPEELTDKHALMARKEAIARIHKPENTKEGQEARRRMVYEELFLFQLKLQAYRAMHARKTDGLAHAVNNDDIRSFVAALPFELTGSQKQVINEILHDMKQPYVMNRLLQGDVGSGKTVVAAVALYATVRAGHQGALMVPTEILAEQHARSLGKLFEPHGIQVGLLTGSLTERRRRDLIASLQMGLLDIVVGTHALIQEDVFFRSLGLVVTDEQHRFGVNQRSILRRKGMNPDVLTMTATPIPRTLAITVFGDMDVSTLRERPKGRKPIKTYAVKHEMMDRVLGFIRKEASAGRQTFFICPLIEESEKLDVQNAIDLHIQLSQALPELAVGLLHGRMTAAEKEETMAEFAAGRTQVLVSTTVIEVGVDVPNATLMIVMDADRFGLSQLHQLRGRVGRGEYQSYCILIADPKSENGQERMRAMTVTDDGFEISRRDLEIRGPGEFFGTKQSGMPEFRLANLLNDFELLEQARDDASALTSSEAFWSSPSYAPLRDYLSREAQLRDEPLD</sequence>
<evidence type="ECO:0000256" key="5">
    <source>
        <dbReference type="ARBA" id="ARBA00022801"/>
    </source>
</evidence>
<dbReference type="Gene3D" id="2.40.50.140">
    <property type="entry name" value="Nucleic acid-binding proteins"/>
    <property type="match status" value="1"/>
</dbReference>
<feature type="domain" description="Helicase ATP-binding" evidence="16">
    <location>
        <begin position="273"/>
        <end position="434"/>
    </location>
</feature>
<keyword evidence="6 15" id="KW-0347">Helicase</keyword>
<keyword evidence="7 15" id="KW-0067">ATP-binding</keyword>
<keyword evidence="19" id="KW-1185">Reference proteome</keyword>
<comment type="similarity">
    <text evidence="1 15">Belongs to the helicase family. RecG subfamily.</text>
</comment>
<dbReference type="InterPro" id="IPR027417">
    <property type="entry name" value="P-loop_NTPase"/>
</dbReference>
<dbReference type="InterPro" id="IPR011545">
    <property type="entry name" value="DEAD/DEAH_box_helicase_dom"/>
</dbReference>
<dbReference type="InterPro" id="IPR001650">
    <property type="entry name" value="Helicase_C-like"/>
</dbReference>
<dbReference type="PANTHER" id="PTHR47964">
    <property type="entry name" value="ATP-DEPENDENT DNA HELICASE HOMOLOG RECG, CHLOROPLASTIC"/>
    <property type="match status" value="1"/>
</dbReference>
<dbReference type="PROSITE" id="PS51194">
    <property type="entry name" value="HELICASE_CTER"/>
    <property type="match status" value="1"/>
</dbReference>
<dbReference type="InterPro" id="IPR004609">
    <property type="entry name" value="ATP-dep_DNA_helicase_RecG"/>
</dbReference>
<dbReference type="SUPFAM" id="SSF52540">
    <property type="entry name" value="P-loop containing nucleoside triphosphate hydrolases"/>
    <property type="match status" value="2"/>
</dbReference>
<dbReference type="NCBIfam" id="TIGR00643">
    <property type="entry name" value="recG"/>
    <property type="match status" value="1"/>
</dbReference>
<comment type="caution">
    <text evidence="18">The sequence shown here is derived from an EMBL/GenBank/DDBJ whole genome shotgun (WGS) entry which is preliminary data.</text>
</comment>
<comment type="catalytic activity">
    <reaction evidence="12 15">
        <text>Couples ATP hydrolysis with the unwinding of duplex DNA by translocating in the 3'-5' direction.</text>
        <dbReference type="EC" id="5.6.2.4"/>
    </reaction>
</comment>
<evidence type="ECO:0000256" key="2">
    <source>
        <dbReference type="ARBA" id="ARBA00017846"/>
    </source>
</evidence>
<dbReference type="Gene3D" id="1.10.150.20">
    <property type="entry name" value="5' to 3' exonuclease, C-terminal subdomain"/>
    <property type="match status" value="1"/>
</dbReference>
<dbReference type="EMBL" id="JBHSEP010000007">
    <property type="protein sequence ID" value="MFC4598856.1"/>
    <property type="molecule type" value="Genomic_DNA"/>
</dbReference>
<dbReference type="SUPFAM" id="SSF50249">
    <property type="entry name" value="Nucleic acid-binding proteins"/>
    <property type="match status" value="1"/>
</dbReference>
<dbReference type="CDD" id="cd18811">
    <property type="entry name" value="SF2_C_RecG"/>
    <property type="match status" value="1"/>
</dbReference>
<dbReference type="GO" id="GO:0003678">
    <property type="term" value="F:DNA helicase activity"/>
    <property type="evidence" value="ECO:0007669"/>
    <property type="project" value="UniProtKB-EC"/>
</dbReference>
<evidence type="ECO:0000256" key="1">
    <source>
        <dbReference type="ARBA" id="ARBA00007504"/>
    </source>
</evidence>
<dbReference type="PROSITE" id="PS51192">
    <property type="entry name" value="HELICASE_ATP_BIND_1"/>
    <property type="match status" value="1"/>
</dbReference>
<evidence type="ECO:0000256" key="14">
    <source>
        <dbReference type="ARBA" id="ARBA00048988"/>
    </source>
</evidence>
<dbReference type="NCBIfam" id="NF008165">
    <property type="entry name" value="PRK10917.1-3"/>
    <property type="match status" value="1"/>
</dbReference>
<dbReference type="SMART" id="SM00487">
    <property type="entry name" value="DEXDc"/>
    <property type="match status" value="1"/>
</dbReference>